<keyword evidence="6 7" id="KW-0472">Membrane</keyword>
<evidence type="ECO:0000256" key="4">
    <source>
        <dbReference type="ARBA" id="ARBA00022692"/>
    </source>
</evidence>
<feature type="transmembrane region" description="Helical" evidence="7">
    <location>
        <begin position="278"/>
        <end position="300"/>
    </location>
</feature>
<reference evidence="8 9" key="1">
    <citation type="submission" date="2016-10" db="EMBL/GenBank/DDBJ databases">
        <authorList>
            <person name="de Groot N.N."/>
        </authorList>
    </citation>
    <scope>NUCLEOTIDE SEQUENCE [LARGE SCALE GENOMIC DNA]</scope>
    <source>
        <strain evidence="8 9">CGMCC 4.5506</strain>
    </source>
</reference>
<evidence type="ECO:0000256" key="5">
    <source>
        <dbReference type="ARBA" id="ARBA00022989"/>
    </source>
</evidence>
<dbReference type="InterPro" id="IPR035906">
    <property type="entry name" value="MetI-like_sf"/>
</dbReference>
<proteinExistence type="inferred from homology"/>
<dbReference type="EMBL" id="FMZE01000001">
    <property type="protein sequence ID" value="SDC25767.1"/>
    <property type="molecule type" value="Genomic_DNA"/>
</dbReference>
<comment type="subcellular location">
    <subcellularLocation>
        <location evidence="1 7">Cell membrane</location>
        <topology evidence="1 7">Multi-pass membrane protein</topology>
    </subcellularLocation>
</comment>
<organism evidence="8 9">
    <name type="scientific">Prauserella marina</name>
    <dbReference type="NCBI Taxonomy" id="530584"/>
    <lineage>
        <taxon>Bacteria</taxon>
        <taxon>Bacillati</taxon>
        <taxon>Actinomycetota</taxon>
        <taxon>Actinomycetes</taxon>
        <taxon>Pseudonocardiales</taxon>
        <taxon>Pseudonocardiaceae</taxon>
        <taxon>Prauserella</taxon>
    </lineage>
</organism>
<name>A0A1G6K492_9PSEU</name>
<comment type="similarity">
    <text evidence="7">Belongs to the binding-protein-dependent transport system permease family.</text>
</comment>
<keyword evidence="5 7" id="KW-1133">Transmembrane helix</keyword>
<feature type="transmembrane region" description="Helical" evidence="7">
    <location>
        <begin position="231"/>
        <end position="258"/>
    </location>
</feature>
<dbReference type="InterPro" id="IPR000515">
    <property type="entry name" value="MetI-like"/>
</dbReference>
<dbReference type="RefSeq" id="WP_211323433.1">
    <property type="nucleotide sequence ID" value="NZ_CP016353.1"/>
</dbReference>
<dbReference type="PANTHER" id="PTHR43163:SF3">
    <property type="entry name" value="PEPTIDE ABC TRANSPORTER PERMEASE PROTEIN"/>
    <property type="match status" value="1"/>
</dbReference>
<dbReference type="Proteomes" id="UP000199494">
    <property type="component" value="Unassembled WGS sequence"/>
</dbReference>
<dbReference type="PROSITE" id="PS50928">
    <property type="entry name" value="ABC_TM1"/>
    <property type="match status" value="1"/>
</dbReference>
<keyword evidence="2 7" id="KW-0813">Transport</keyword>
<evidence type="ECO:0000256" key="1">
    <source>
        <dbReference type="ARBA" id="ARBA00004651"/>
    </source>
</evidence>
<evidence type="ECO:0000313" key="9">
    <source>
        <dbReference type="Proteomes" id="UP000199494"/>
    </source>
</evidence>
<feature type="transmembrane region" description="Helical" evidence="7">
    <location>
        <begin position="12"/>
        <end position="30"/>
    </location>
</feature>
<accession>A0A1G6K492</accession>
<dbReference type="SUPFAM" id="SSF161098">
    <property type="entry name" value="MetI-like"/>
    <property type="match status" value="1"/>
</dbReference>
<evidence type="ECO:0000313" key="8">
    <source>
        <dbReference type="EMBL" id="SDC25767.1"/>
    </source>
</evidence>
<gene>
    <name evidence="8" type="ORF">SAMN05421630_1011015</name>
</gene>
<keyword evidence="4 7" id="KW-0812">Transmembrane</keyword>
<dbReference type="STRING" id="530584.SAMN05421630_1011015"/>
<dbReference type="GO" id="GO:0005886">
    <property type="term" value="C:plasma membrane"/>
    <property type="evidence" value="ECO:0007669"/>
    <property type="project" value="UniProtKB-SubCell"/>
</dbReference>
<protein>
    <submittedName>
        <fullName evidence="8">Peptide/nickel transport system permease protein</fullName>
    </submittedName>
</protein>
<evidence type="ECO:0000256" key="7">
    <source>
        <dbReference type="RuleBase" id="RU363032"/>
    </source>
</evidence>
<keyword evidence="3" id="KW-1003">Cell membrane</keyword>
<dbReference type="Gene3D" id="1.10.3720.10">
    <property type="entry name" value="MetI-like"/>
    <property type="match status" value="1"/>
</dbReference>
<dbReference type="PANTHER" id="PTHR43163">
    <property type="entry name" value="DIPEPTIDE TRANSPORT SYSTEM PERMEASE PROTEIN DPPB-RELATED"/>
    <property type="match status" value="1"/>
</dbReference>
<feature type="transmembrane region" description="Helical" evidence="7">
    <location>
        <begin position="99"/>
        <end position="120"/>
    </location>
</feature>
<sequence length="305" mass="30885">MIGVVPRACARAMLVLFAVAVGVFLVTDVLPGDAALARTRGGAGAAELARLRAESGMDGPVWERFARWGWALLRGDAGTSLLNDRPVSTLIGERLPATLTLAACALVVAVPLLLALSWWAGGRAARSYGGGALAAVAAIPQVVVAAGAVAVFSGLLGWLPRVSLLPIGAPPWHDPALLVLPALSLALPAAAYGAGLLSGAVADVRALPHVDDAVLRGIPRWRIATRHALPLLWAPAIRVVAVIAGGLIAATTVVETVFGYTGLGELLVSSVASRDVPVVQAVALLGAVVVVTGGAVADLARGIRA</sequence>
<evidence type="ECO:0000256" key="2">
    <source>
        <dbReference type="ARBA" id="ARBA00022448"/>
    </source>
</evidence>
<evidence type="ECO:0000256" key="3">
    <source>
        <dbReference type="ARBA" id="ARBA00022475"/>
    </source>
</evidence>
<evidence type="ECO:0000256" key="6">
    <source>
        <dbReference type="ARBA" id="ARBA00023136"/>
    </source>
</evidence>
<dbReference type="AlphaFoldDB" id="A0A1G6K492"/>
<dbReference type="Pfam" id="PF00528">
    <property type="entry name" value="BPD_transp_1"/>
    <property type="match status" value="1"/>
</dbReference>
<feature type="transmembrane region" description="Helical" evidence="7">
    <location>
        <begin position="132"/>
        <end position="156"/>
    </location>
</feature>
<feature type="transmembrane region" description="Helical" evidence="7">
    <location>
        <begin position="176"/>
        <end position="197"/>
    </location>
</feature>
<dbReference type="GO" id="GO:0055085">
    <property type="term" value="P:transmembrane transport"/>
    <property type="evidence" value="ECO:0007669"/>
    <property type="project" value="InterPro"/>
</dbReference>
<keyword evidence="9" id="KW-1185">Reference proteome</keyword>